<keyword evidence="1" id="KW-0378">Hydrolase</keyword>
<gene>
    <name evidence="1" type="ORF">IAB31_02450</name>
</gene>
<dbReference type="InterPro" id="IPR041492">
    <property type="entry name" value="HAD_2"/>
</dbReference>
<dbReference type="PANTHER" id="PTHR43434">
    <property type="entry name" value="PHOSPHOGLYCOLATE PHOSPHATASE"/>
    <property type="match status" value="1"/>
</dbReference>
<evidence type="ECO:0000313" key="2">
    <source>
        <dbReference type="Proteomes" id="UP000886757"/>
    </source>
</evidence>
<dbReference type="FunFam" id="3.40.50.1000:FF:000022">
    <property type="entry name" value="Phosphoglycolate phosphatase"/>
    <property type="match status" value="1"/>
</dbReference>
<organism evidence="1 2">
    <name type="scientific">Candidatus Choladousia intestinavium</name>
    <dbReference type="NCBI Taxonomy" id="2840727"/>
    <lineage>
        <taxon>Bacteria</taxon>
        <taxon>Bacillati</taxon>
        <taxon>Bacillota</taxon>
        <taxon>Clostridia</taxon>
        <taxon>Lachnospirales</taxon>
        <taxon>Lachnospiraceae</taxon>
        <taxon>Lachnospiraceae incertae sedis</taxon>
        <taxon>Candidatus Choladousia</taxon>
    </lineage>
</organism>
<reference evidence="1" key="1">
    <citation type="submission" date="2020-10" db="EMBL/GenBank/DDBJ databases">
        <authorList>
            <person name="Gilroy R."/>
        </authorList>
    </citation>
    <scope>NUCLEOTIDE SEQUENCE</scope>
    <source>
        <strain evidence="1">ChiSjej4B22-8148</strain>
    </source>
</reference>
<dbReference type="InterPro" id="IPR036412">
    <property type="entry name" value="HAD-like_sf"/>
</dbReference>
<dbReference type="NCBIfam" id="TIGR01549">
    <property type="entry name" value="HAD-SF-IA-v1"/>
    <property type="match status" value="1"/>
</dbReference>
<comment type="caution">
    <text evidence="1">The sequence shown here is derived from an EMBL/GenBank/DDBJ whole genome shotgun (WGS) entry which is preliminary data.</text>
</comment>
<protein>
    <submittedName>
        <fullName evidence="1">HAD-IA family hydrolase</fullName>
    </submittedName>
</protein>
<dbReference type="InterPro" id="IPR006439">
    <property type="entry name" value="HAD-SF_hydro_IA"/>
</dbReference>
<dbReference type="GO" id="GO:0005829">
    <property type="term" value="C:cytosol"/>
    <property type="evidence" value="ECO:0007669"/>
    <property type="project" value="TreeGrafter"/>
</dbReference>
<proteinExistence type="predicted"/>
<accession>A0A9D1AA54</accession>
<dbReference type="PANTHER" id="PTHR43434:SF20">
    <property type="entry name" value="5'-NUCLEOTIDASE"/>
    <property type="match status" value="1"/>
</dbReference>
<sequence length="220" mass="24464">MKDYKYIFFDLDGTITESGPSITSSVAYALDKLGVPVGDPARLNKFVGPPLAESFIKYYGLSAEKAAEGVVYYRDYFLEKGIYNNRIYPGMEESLKALQDSGKILVIATSKPEPHAKKIAAYFGFEKYFSEIFGGALDGSRLQKWEVIRYALEELGLSEKESGQVLMVGDRENDIEGARRNGLDSMGVLYGYGDLQELQEAGADYIAESTRDVSEMILNH</sequence>
<dbReference type="EMBL" id="DVGK01000031">
    <property type="protein sequence ID" value="HIR12768.1"/>
    <property type="molecule type" value="Genomic_DNA"/>
</dbReference>
<dbReference type="AlphaFoldDB" id="A0A9D1AA54"/>
<dbReference type="GO" id="GO:0016787">
    <property type="term" value="F:hydrolase activity"/>
    <property type="evidence" value="ECO:0007669"/>
    <property type="project" value="UniProtKB-KW"/>
</dbReference>
<dbReference type="InterPro" id="IPR023198">
    <property type="entry name" value="PGP-like_dom2"/>
</dbReference>
<reference evidence="1" key="2">
    <citation type="journal article" date="2021" name="PeerJ">
        <title>Extensive microbial diversity within the chicken gut microbiome revealed by metagenomics and culture.</title>
        <authorList>
            <person name="Gilroy R."/>
            <person name="Ravi A."/>
            <person name="Getino M."/>
            <person name="Pursley I."/>
            <person name="Horton D.L."/>
            <person name="Alikhan N.F."/>
            <person name="Baker D."/>
            <person name="Gharbi K."/>
            <person name="Hall N."/>
            <person name="Watson M."/>
            <person name="Adriaenssens E.M."/>
            <person name="Foster-Nyarko E."/>
            <person name="Jarju S."/>
            <person name="Secka A."/>
            <person name="Antonio M."/>
            <person name="Oren A."/>
            <person name="Chaudhuri R.R."/>
            <person name="La Ragione R."/>
            <person name="Hildebrand F."/>
            <person name="Pallen M.J."/>
        </authorList>
    </citation>
    <scope>NUCLEOTIDE SEQUENCE</scope>
    <source>
        <strain evidence="1">ChiSjej4B22-8148</strain>
    </source>
</reference>
<dbReference type="Proteomes" id="UP000886757">
    <property type="component" value="Unassembled WGS sequence"/>
</dbReference>
<dbReference type="SUPFAM" id="SSF56784">
    <property type="entry name" value="HAD-like"/>
    <property type="match status" value="1"/>
</dbReference>
<dbReference type="SFLD" id="SFLDG01129">
    <property type="entry name" value="C1.5:_HAD__Beta-PGM__Phosphata"/>
    <property type="match status" value="1"/>
</dbReference>
<dbReference type="Gene3D" id="1.10.150.240">
    <property type="entry name" value="Putative phosphatase, domain 2"/>
    <property type="match status" value="1"/>
</dbReference>
<dbReference type="Gene3D" id="3.40.50.1000">
    <property type="entry name" value="HAD superfamily/HAD-like"/>
    <property type="match status" value="1"/>
</dbReference>
<dbReference type="InterPro" id="IPR050155">
    <property type="entry name" value="HAD-like_hydrolase_sf"/>
</dbReference>
<dbReference type="SFLD" id="SFLDS00003">
    <property type="entry name" value="Haloacid_Dehalogenase"/>
    <property type="match status" value="1"/>
</dbReference>
<evidence type="ECO:0000313" key="1">
    <source>
        <dbReference type="EMBL" id="HIR12768.1"/>
    </source>
</evidence>
<dbReference type="Pfam" id="PF13419">
    <property type="entry name" value="HAD_2"/>
    <property type="match status" value="1"/>
</dbReference>
<name>A0A9D1AA54_9FIRM</name>
<dbReference type="InterPro" id="IPR023214">
    <property type="entry name" value="HAD_sf"/>
</dbReference>
<dbReference type="GO" id="GO:0004713">
    <property type="term" value="F:protein tyrosine kinase activity"/>
    <property type="evidence" value="ECO:0007669"/>
    <property type="project" value="TreeGrafter"/>
</dbReference>